<dbReference type="KEGG" id="gaw:V144x_40960"/>
<evidence type="ECO:0008006" key="4">
    <source>
        <dbReference type="Google" id="ProtNLM"/>
    </source>
</evidence>
<dbReference type="EMBL" id="CP037920">
    <property type="protein sequence ID" value="QDT98589.1"/>
    <property type="molecule type" value="Genomic_DNA"/>
</dbReference>
<dbReference type="AlphaFoldDB" id="A0A517W011"/>
<feature type="transmembrane region" description="Helical" evidence="1">
    <location>
        <begin position="12"/>
        <end position="32"/>
    </location>
</feature>
<feature type="transmembrane region" description="Helical" evidence="1">
    <location>
        <begin position="407"/>
        <end position="425"/>
    </location>
</feature>
<feature type="transmembrane region" description="Helical" evidence="1">
    <location>
        <begin position="165"/>
        <end position="181"/>
    </location>
</feature>
<feature type="transmembrane region" description="Helical" evidence="1">
    <location>
        <begin position="230"/>
        <end position="252"/>
    </location>
</feature>
<sequence>MTKAVRRVIQSRQVVGIFVVVIYGTLALWSTWPLARFSTTSLLTGASNSLTVPMFNLWSIWWNTEGFLQGLNSYWNAPIFHPTQNTFAFSEPQTVTMIMAPIIWLTHSRVLAYNIYLWLALLLNGLFTFLLLRKLGVNRSTAIWGGAAMLLLPIVHWQLDVVQLTPLWGILWTWIVLLKISRHPSLLRGTELGMAFGLTFLTCSHQGLFLSLLLVGAFWTLWKRLLNPSLWTACAVGIGVAILLIGPVVFHLQKAANQNHFQRSSQTVLQLSALPGDYTASTGRHLINFGILAARDQWQLSPGWFKVGLATTGIIFGLMRCRWRWWTMFMLMTMLLAFLLSLGPNLNIYGWYPWWTLTEYCPGFSQVRNVFRYAFFVQMTIVLLAAQGLYGAFLMSRKSSSKKLHNYMAKPALLILGLIALFEVYPTSPVLGKTPHIERHAGWIAYIRNNTSPDHAITCIPFAQGVKVKDFETTTRWMYFGTFHGVPLVNGYSGFFPDEYFEIRDALNVESPSEAILQQLADTKVEFLVVMRSEERKNAFIDSKFDSVLLEHVFSDPVGVDIFRLRKIEK</sequence>
<proteinExistence type="predicted"/>
<evidence type="ECO:0000313" key="3">
    <source>
        <dbReference type="Proteomes" id="UP000318704"/>
    </source>
</evidence>
<name>A0A517W011_9PLAN</name>
<feature type="transmembrane region" description="Helical" evidence="1">
    <location>
        <begin position="193"/>
        <end position="218"/>
    </location>
</feature>
<organism evidence="2 3">
    <name type="scientific">Gimesia aquarii</name>
    <dbReference type="NCBI Taxonomy" id="2527964"/>
    <lineage>
        <taxon>Bacteria</taxon>
        <taxon>Pseudomonadati</taxon>
        <taxon>Planctomycetota</taxon>
        <taxon>Planctomycetia</taxon>
        <taxon>Planctomycetales</taxon>
        <taxon>Planctomycetaceae</taxon>
        <taxon>Gimesia</taxon>
    </lineage>
</organism>
<gene>
    <name evidence="2" type="ORF">V144x_40960</name>
</gene>
<accession>A0A517W011</accession>
<reference evidence="2 3" key="1">
    <citation type="submission" date="2019-03" db="EMBL/GenBank/DDBJ databases">
        <title>Deep-cultivation of Planctomycetes and their phenomic and genomic characterization uncovers novel biology.</title>
        <authorList>
            <person name="Wiegand S."/>
            <person name="Jogler M."/>
            <person name="Boedeker C."/>
            <person name="Pinto D."/>
            <person name="Vollmers J."/>
            <person name="Rivas-Marin E."/>
            <person name="Kohn T."/>
            <person name="Peeters S.H."/>
            <person name="Heuer A."/>
            <person name="Rast P."/>
            <person name="Oberbeckmann S."/>
            <person name="Bunk B."/>
            <person name="Jeske O."/>
            <person name="Meyerdierks A."/>
            <person name="Storesund J.E."/>
            <person name="Kallscheuer N."/>
            <person name="Luecker S."/>
            <person name="Lage O.M."/>
            <person name="Pohl T."/>
            <person name="Merkel B.J."/>
            <person name="Hornburger P."/>
            <person name="Mueller R.-W."/>
            <person name="Bruemmer F."/>
            <person name="Labrenz M."/>
            <person name="Spormann A.M."/>
            <person name="Op den Camp H."/>
            <person name="Overmann J."/>
            <person name="Amann R."/>
            <person name="Jetten M.S.M."/>
            <person name="Mascher T."/>
            <person name="Medema M.H."/>
            <person name="Devos D.P."/>
            <person name="Kaster A.-K."/>
            <person name="Ovreas L."/>
            <person name="Rohde M."/>
            <person name="Galperin M.Y."/>
            <person name="Jogler C."/>
        </authorList>
    </citation>
    <scope>NUCLEOTIDE SEQUENCE [LARGE SCALE GENOMIC DNA]</scope>
    <source>
        <strain evidence="2 3">V144</strain>
    </source>
</reference>
<feature type="transmembrane region" description="Helical" evidence="1">
    <location>
        <begin position="115"/>
        <end position="132"/>
    </location>
</feature>
<feature type="transmembrane region" description="Helical" evidence="1">
    <location>
        <begin position="329"/>
        <end position="352"/>
    </location>
</feature>
<dbReference type="Proteomes" id="UP000318704">
    <property type="component" value="Chromosome"/>
</dbReference>
<keyword evidence="1" id="KW-0812">Transmembrane</keyword>
<evidence type="ECO:0000313" key="2">
    <source>
        <dbReference type="EMBL" id="QDT98589.1"/>
    </source>
</evidence>
<keyword evidence="1" id="KW-1133">Transmembrane helix</keyword>
<protein>
    <recommendedName>
        <fullName evidence="4">Glycosyltransferase RgtA/B/C/D-like domain-containing protein</fullName>
    </recommendedName>
</protein>
<dbReference type="RefSeq" id="WP_144987376.1">
    <property type="nucleotide sequence ID" value="NZ_CP037920.1"/>
</dbReference>
<keyword evidence="1" id="KW-0472">Membrane</keyword>
<evidence type="ECO:0000256" key="1">
    <source>
        <dbReference type="SAM" id="Phobius"/>
    </source>
</evidence>
<feature type="transmembrane region" description="Helical" evidence="1">
    <location>
        <begin position="141"/>
        <end position="159"/>
    </location>
</feature>
<feature type="transmembrane region" description="Helical" evidence="1">
    <location>
        <begin position="372"/>
        <end position="395"/>
    </location>
</feature>